<dbReference type="InterPro" id="IPR014162">
    <property type="entry name" value="CpoB_C"/>
</dbReference>
<sequence precursor="true">MSFVTTSISGRTRPLLRHALLAGFSLLAIGVTQPAAAQDAADLVVRTSRLENQLRQLSGQIEQLQFENRRLTEQLRKFQEDVDFRLSERGGQRGGAAPAPAPQATRPANPPPQQPGRERRGDAFDPAAQPGAAGGPRQLGQIIDEEFAGDQGQGPMDLSSVGRPVPDGALPPATPRGPSVAATGQAGSPRELYDLAYAHVLRKEYERAEMGFREFLQSYPRDRLAADATFWLGESYFQRRRYREAAEQFLKISRDFPKAGKGADSLLKLGMSLNGLGARDQACATYAKVGVDYPAASNAVRQGVEREQRRARCA</sequence>
<feature type="signal peptide" evidence="1">
    <location>
        <begin position="1"/>
        <end position="37"/>
    </location>
</feature>
<name>A0ABW0IW46_9HYPH</name>
<evidence type="ECO:0000256" key="2">
    <source>
        <dbReference type="PROSITE-ProRule" id="PRU00339"/>
    </source>
</evidence>
<keyword evidence="1" id="KW-0175">Coiled coil</keyword>
<dbReference type="SUPFAM" id="SSF48452">
    <property type="entry name" value="TPR-like"/>
    <property type="match status" value="1"/>
</dbReference>
<keyword evidence="1" id="KW-0132">Cell division</keyword>
<evidence type="ECO:0000313" key="5">
    <source>
        <dbReference type="Proteomes" id="UP001596053"/>
    </source>
</evidence>
<feature type="coiled-coil region" evidence="1">
    <location>
        <begin position="47"/>
        <end position="81"/>
    </location>
</feature>
<proteinExistence type="inferred from homology"/>
<keyword evidence="5" id="KW-1185">Reference proteome</keyword>
<reference evidence="5" key="1">
    <citation type="journal article" date="2019" name="Int. J. Syst. Evol. Microbiol.">
        <title>The Global Catalogue of Microorganisms (GCM) 10K type strain sequencing project: providing services to taxonomists for standard genome sequencing and annotation.</title>
        <authorList>
            <consortium name="The Broad Institute Genomics Platform"/>
            <consortium name="The Broad Institute Genome Sequencing Center for Infectious Disease"/>
            <person name="Wu L."/>
            <person name="Ma J."/>
        </authorList>
    </citation>
    <scope>NUCLEOTIDE SEQUENCE [LARGE SCALE GENOMIC DNA]</scope>
    <source>
        <strain evidence="5">NCAIM B.01391</strain>
    </source>
</reference>
<dbReference type="Proteomes" id="UP001596053">
    <property type="component" value="Unassembled WGS sequence"/>
</dbReference>
<dbReference type="InterPro" id="IPR011990">
    <property type="entry name" value="TPR-like_helical_dom_sf"/>
</dbReference>
<feature type="region of interest" description="Disordered" evidence="3">
    <location>
        <begin position="86"/>
        <end position="186"/>
    </location>
</feature>
<protein>
    <recommendedName>
        <fullName evidence="1">Cell division coordinator CpoB</fullName>
    </recommendedName>
</protein>
<comment type="caution">
    <text evidence="4">The sequence shown here is derived from an EMBL/GenBank/DDBJ whole genome shotgun (WGS) entry which is preliminary data.</text>
</comment>
<evidence type="ECO:0000256" key="1">
    <source>
        <dbReference type="HAMAP-Rule" id="MF_02066"/>
    </source>
</evidence>
<keyword evidence="2" id="KW-0802">TPR repeat</keyword>
<feature type="chain" id="PRO_5044947427" description="Cell division coordinator CpoB" evidence="1">
    <location>
        <begin position="38"/>
        <end position="314"/>
    </location>
</feature>
<keyword evidence="1" id="KW-0574">Periplasm</keyword>
<comment type="similarity">
    <text evidence="1">Belongs to the CpoB family.</text>
</comment>
<dbReference type="NCBIfam" id="TIGR02795">
    <property type="entry name" value="tol_pal_ybgF"/>
    <property type="match status" value="1"/>
</dbReference>
<dbReference type="InterPro" id="IPR019734">
    <property type="entry name" value="TPR_rpt"/>
</dbReference>
<dbReference type="Gene3D" id="1.25.40.10">
    <property type="entry name" value="Tetratricopeptide repeat domain"/>
    <property type="match status" value="1"/>
</dbReference>
<keyword evidence="1" id="KW-0732">Signal</keyword>
<dbReference type="EMBL" id="JBHSLW010000037">
    <property type="protein sequence ID" value="MFC5422204.1"/>
    <property type="molecule type" value="Genomic_DNA"/>
</dbReference>
<evidence type="ECO:0000313" key="4">
    <source>
        <dbReference type="EMBL" id="MFC5422204.1"/>
    </source>
</evidence>
<dbReference type="InterPro" id="IPR034706">
    <property type="entry name" value="CpoB"/>
</dbReference>
<comment type="subcellular location">
    <subcellularLocation>
        <location evidence="1">Periplasm</location>
    </subcellularLocation>
</comment>
<feature type="repeat" description="TPR" evidence="2">
    <location>
        <begin position="226"/>
        <end position="259"/>
    </location>
</feature>
<gene>
    <name evidence="4" type="primary">ybgF</name>
    <name evidence="1" type="synonym">cpoB</name>
    <name evidence="4" type="ORF">ACFPOB_21800</name>
</gene>
<dbReference type="Pfam" id="PF13174">
    <property type="entry name" value="TPR_6"/>
    <property type="match status" value="2"/>
</dbReference>
<feature type="compositionally biased region" description="Low complexity" evidence="3">
    <location>
        <begin position="124"/>
        <end position="141"/>
    </location>
</feature>
<dbReference type="HAMAP" id="MF_02066">
    <property type="entry name" value="CpoB"/>
    <property type="match status" value="1"/>
</dbReference>
<dbReference type="RefSeq" id="WP_377800489.1">
    <property type="nucleotide sequence ID" value="NZ_JBHSLW010000037.1"/>
</dbReference>
<organism evidence="4 5">
    <name type="scientific">Bosea eneae</name>
    <dbReference type="NCBI Taxonomy" id="151454"/>
    <lineage>
        <taxon>Bacteria</taxon>
        <taxon>Pseudomonadati</taxon>
        <taxon>Pseudomonadota</taxon>
        <taxon>Alphaproteobacteria</taxon>
        <taxon>Hyphomicrobiales</taxon>
        <taxon>Boseaceae</taxon>
        <taxon>Bosea</taxon>
    </lineage>
</organism>
<evidence type="ECO:0000256" key="3">
    <source>
        <dbReference type="SAM" id="MobiDB-lite"/>
    </source>
</evidence>
<keyword evidence="1" id="KW-0131">Cell cycle</keyword>
<comment type="function">
    <text evidence="1">Mediates coordination of peptidoglycan synthesis and outer membrane constriction during cell division.</text>
</comment>
<accession>A0ABW0IW46</accession>
<feature type="compositionally biased region" description="Low complexity" evidence="3">
    <location>
        <begin position="95"/>
        <end position="107"/>
    </location>
</feature>
<dbReference type="PROSITE" id="PS50005">
    <property type="entry name" value="TPR"/>
    <property type="match status" value="1"/>
</dbReference>